<gene>
    <name evidence="2" type="ORF">M569_15533</name>
</gene>
<dbReference type="OrthoDB" id="1721230at2759"/>
<accession>S8BXB5</accession>
<dbReference type="SUPFAM" id="SSF56801">
    <property type="entry name" value="Acetyl-CoA synthetase-like"/>
    <property type="match status" value="1"/>
</dbReference>
<keyword evidence="3" id="KW-1185">Reference proteome</keyword>
<reference evidence="2 3" key="1">
    <citation type="journal article" date="2013" name="BMC Genomics">
        <title>The miniature genome of a carnivorous plant Genlisea aurea contains a low number of genes and short non-coding sequences.</title>
        <authorList>
            <person name="Leushkin E.V."/>
            <person name="Sutormin R.A."/>
            <person name="Nabieva E.R."/>
            <person name="Penin A.A."/>
            <person name="Kondrashov A.S."/>
            <person name="Logacheva M.D."/>
        </authorList>
    </citation>
    <scope>NUCLEOTIDE SEQUENCE [LARGE SCALE GENOMIC DNA]</scope>
</reference>
<dbReference type="EMBL" id="AUSU01008496">
    <property type="protein sequence ID" value="EPS59275.1"/>
    <property type="molecule type" value="Genomic_DNA"/>
</dbReference>
<evidence type="ECO:0000259" key="1">
    <source>
        <dbReference type="Pfam" id="PF13193"/>
    </source>
</evidence>
<dbReference type="PANTHER" id="PTHR43201">
    <property type="entry name" value="ACYL-COA SYNTHETASE"/>
    <property type="match status" value="1"/>
</dbReference>
<dbReference type="InterPro" id="IPR025110">
    <property type="entry name" value="AMP-bd_C"/>
</dbReference>
<evidence type="ECO:0000313" key="2">
    <source>
        <dbReference type="EMBL" id="EPS59275.1"/>
    </source>
</evidence>
<comment type="caution">
    <text evidence="2">The sequence shown here is derived from an EMBL/GenBank/DDBJ whole genome shotgun (WGS) entry which is preliminary data.</text>
</comment>
<dbReference type="GO" id="GO:0031956">
    <property type="term" value="F:medium-chain fatty acid-CoA ligase activity"/>
    <property type="evidence" value="ECO:0007669"/>
    <property type="project" value="TreeGrafter"/>
</dbReference>
<dbReference type="AlphaFoldDB" id="S8BXB5"/>
<sequence>VEGVLSQHPGILRCVVVGVPEVRLTEMVAACVQLRHGWRWDENDEVEDFHCLSRRILNNFCRQKRLTGFKIPKRYFLWGGSDFPLTTTGKIRRDEVRTRVMSFNNHYYAASKI</sequence>
<organism evidence="2 3">
    <name type="scientific">Genlisea aurea</name>
    <dbReference type="NCBI Taxonomy" id="192259"/>
    <lineage>
        <taxon>Eukaryota</taxon>
        <taxon>Viridiplantae</taxon>
        <taxon>Streptophyta</taxon>
        <taxon>Embryophyta</taxon>
        <taxon>Tracheophyta</taxon>
        <taxon>Spermatophyta</taxon>
        <taxon>Magnoliopsida</taxon>
        <taxon>eudicotyledons</taxon>
        <taxon>Gunneridae</taxon>
        <taxon>Pentapetalae</taxon>
        <taxon>asterids</taxon>
        <taxon>lamiids</taxon>
        <taxon>Lamiales</taxon>
        <taxon>Lentibulariaceae</taxon>
        <taxon>Genlisea</taxon>
    </lineage>
</organism>
<dbReference type="Proteomes" id="UP000015453">
    <property type="component" value="Unassembled WGS sequence"/>
</dbReference>
<feature type="domain" description="AMP-binding enzyme C-terminal" evidence="1">
    <location>
        <begin position="1"/>
        <end position="90"/>
    </location>
</feature>
<dbReference type="PANTHER" id="PTHR43201:SF32">
    <property type="entry name" value="2-SUCCINYLBENZOATE--COA LIGASE, CHLOROPLASTIC_PEROXISOMAL"/>
    <property type="match status" value="1"/>
</dbReference>
<name>S8BXB5_9LAMI</name>
<dbReference type="InterPro" id="IPR045851">
    <property type="entry name" value="AMP-bd_C_sf"/>
</dbReference>
<protein>
    <recommendedName>
        <fullName evidence="1">AMP-binding enzyme C-terminal domain-containing protein</fullName>
    </recommendedName>
</protein>
<dbReference type="Gene3D" id="3.30.300.30">
    <property type="match status" value="1"/>
</dbReference>
<dbReference type="GO" id="GO:0006631">
    <property type="term" value="P:fatty acid metabolic process"/>
    <property type="evidence" value="ECO:0007669"/>
    <property type="project" value="TreeGrafter"/>
</dbReference>
<evidence type="ECO:0000313" key="3">
    <source>
        <dbReference type="Proteomes" id="UP000015453"/>
    </source>
</evidence>
<feature type="non-terminal residue" evidence="2">
    <location>
        <position position="1"/>
    </location>
</feature>
<dbReference type="Pfam" id="PF13193">
    <property type="entry name" value="AMP-binding_C"/>
    <property type="match status" value="1"/>
</dbReference>
<proteinExistence type="predicted"/>